<evidence type="ECO:0000313" key="1">
    <source>
        <dbReference type="EMBL" id="KAK3514617.1"/>
    </source>
</evidence>
<sequence>MAVIVNPGLDRSVDALQCYACNIQGQRYVDVGCSSPEVITCSHFYRGFKQRFCIRTESNGQSSQIHRGPTSQLTGLKGSAANILVPDTTAHLQGSSGAHASMGQ</sequence>
<organism evidence="1 2">
    <name type="scientific">Hemibagrus guttatus</name>
    <dbReference type="NCBI Taxonomy" id="175788"/>
    <lineage>
        <taxon>Eukaryota</taxon>
        <taxon>Metazoa</taxon>
        <taxon>Chordata</taxon>
        <taxon>Craniata</taxon>
        <taxon>Vertebrata</taxon>
        <taxon>Euteleostomi</taxon>
        <taxon>Actinopterygii</taxon>
        <taxon>Neopterygii</taxon>
        <taxon>Teleostei</taxon>
        <taxon>Ostariophysi</taxon>
        <taxon>Siluriformes</taxon>
        <taxon>Bagridae</taxon>
        <taxon>Hemibagrus</taxon>
    </lineage>
</organism>
<accession>A0AAE0Q6C4</accession>
<comment type="caution">
    <text evidence="1">The sequence shown here is derived from an EMBL/GenBank/DDBJ whole genome shotgun (WGS) entry which is preliminary data.</text>
</comment>
<name>A0AAE0Q6C4_9TELE</name>
<reference evidence="1" key="1">
    <citation type="submission" date="2023-06" db="EMBL/GenBank/DDBJ databases">
        <title>Male Hemibagrus guttatus genome.</title>
        <authorList>
            <person name="Bian C."/>
        </authorList>
    </citation>
    <scope>NUCLEOTIDE SEQUENCE</scope>
    <source>
        <strain evidence="1">Male_cb2023</strain>
        <tissue evidence="1">Muscle</tissue>
    </source>
</reference>
<dbReference type="EMBL" id="JAUCMX010000021">
    <property type="protein sequence ID" value="KAK3514617.1"/>
    <property type="molecule type" value="Genomic_DNA"/>
</dbReference>
<proteinExistence type="predicted"/>
<evidence type="ECO:0000313" key="2">
    <source>
        <dbReference type="Proteomes" id="UP001274896"/>
    </source>
</evidence>
<keyword evidence="2" id="KW-1185">Reference proteome</keyword>
<gene>
    <name evidence="1" type="ORF">QTP70_021529</name>
</gene>
<dbReference type="Proteomes" id="UP001274896">
    <property type="component" value="Unassembled WGS sequence"/>
</dbReference>
<protein>
    <submittedName>
        <fullName evidence="1">Uncharacterized protein</fullName>
    </submittedName>
</protein>
<feature type="non-terminal residue" evidence="1">
    <location>
        <position position="104"/>
    </location>
</feature>
<dbReference type="AlphaFoldDB" id="A0AAE0Q6C4"/>